<comment type="caution">
    <text evidence="1">The sequence shown here is derived from an EMBL/GenBank/DDBJ whole genome shotgun (WGS) entry which is preliminary data.</text>
</comment>
<evidence type="ECO:0000313" key="2">
    <source>
        <dbReference type="Proteomes" id="UP001227268"/>
    </source>
</evidence>
<organism evidence="1 2">
    <name type="scientific">Naganishia friedmannii</name>
    <dbReference type="NCBI Taxonomy" id="89922"/>
    <lineage>
        <taxon>Eukaryota</taxon>
        <taxon>Fungi</taxon>
        <taxon>Dikarya</taxon>
        <taxon>Basidiomycota</taxon>
        <taxon>Agaricomycotina</taxon>
        <taxon>Tremellomycetes</taxon>
        <taxon>Filobasidiales</taxon>
        <taxon>Filobasidiaceae</taxon>
        <taxon>Naganishia</taxon>
    </lineage>
</organism>
<proteinExistence type="predicted"/>
<gene>
    <name evidence="1" type="ORF">QFC21_005308</name>
</gene>
<keyword evidence="2" id="KW-1185">Reference proteome</keyword>
<dbReference type="EMBL" id="JASBWT010000020">
    <property type="protein sequence ID" value="KAJ9095946.1"/>
    <property type="molecule type" value="Genomic_DNA"/>
</dbReference>
<name>A0ACC2VA40_9TREE</name>
<sequence length="1014" mass="107657">MMHESAIMDPTDKSVSSSSSTEALHVHFNHLDIGIDNISQRDTIMPEDSSQPTQQPSSLKSRLEAFQAPSSSSSSANNDSQRPRVASGSLKDRIALFNANAESSKPLIPTAAFGTSAPPPGGPISRTTGGGMIGNRLPKLDPSSAGLLSRNVAQPVGARKVSENRGLVGNRIPNVTKQHTGGSTTSVASSSDVGRQQSVEPKDAQPDAEPKDVHPEAQSTVPEPRQPLSTSADLEEDAVDMEDAPFEARDVAAGAGGQAEKTASVPPPTDIPIIRAEDLVPSTLPHDDDAVSSDISEPPSPRSTAAQGSETTPSMSGVSDLASNPAISRISSSLSVATDHSVATTEQSNGTLSSLRVETGGPEEEAERQRIAAQEVAEDQDNLSEVSTPTRTPMIQPRDHLPEISGSLTHAIGGLSLHPDGTVSPGAFGTSKKMPELGKHEDEVMVDMSALPAEIQKLRDGQRLHEQDPTATDTEMNRKGDEPESKGDFQIMDDKMVHIELPQDDAALTEEGRQLQKLAKKKLADEAEKRGTSEWQVMEQDAKDRPDHVKREQEDANEEETGDRYTSFQESQASNQKEYVKEPAPTDSGFVANKQDETAQTPIGSKDFASGDKLDDGTPATEKYKTAETPLKSTRHEGAVVEEAAQGQSEEVEGKATPALETETPSEVIEPATPFAESEEPIAKPAKEAESATSSAPDRDESTTVEDITDFKASISESEDIQDIEDIPTIDDTELHKKDQDPNVDSLIVGKHDDVHGGVQPKVEITEEDTVEDENEPEAARDTPTHGQSQEVDAAPADKIPASPASVPSEIEEPLESPAKTNENVASATFPSVPKQDPKIREVSDNQTPEAGSRASTPAQEDVTLPSVPTADVNRDDPAQGKVRVEVTLSPGKHLASPTQNPATHKSESEALDEDMNRFLAKKDGGRVERGGVPAQDTASLDALAGASADKADAAKLAKSTSSSSTLSSSSSTSSKKKKSIERGRSPLLDMDTDGDDDGEAGWAKVSVNKTKYA</sequence>
<reference evidence="1" key="1">
    <citation type="submission" date="2023-04" db="EMBL/GenBank/DDBJ databases">
        <title>Draft Genome sequencing of Naganishia species isolated from polar environments using Oxford Nanopore Technology.</title>
        <authorList>
            <person name="Leo P."/>
            <person name="Venkateswaran K."/>
        </authorList>
    </citation>
    <scope>NUCLEOTIDE SEQUENCE</scope>
    <source>
        <strain evidence="1">MNA-CCFEE 5423</strain>
    </source>
</reference>
<evidence type="ECO:0000313" key="1">
    <source>
        <dbReference type="EMBL" id="KAJ9095946.1"/>
    </source>
</evidence>
<protein>
    <submittedName>
        <fullName evidence="1">Uncharacterized protein</fullName>
    </submittedName>
</protein>
<dbReference type="Proteomes" id="UP001227268">
    <property type="component" value="Unassembled WGS sequence"/>
</dbReference>
<accession>A0ACC2VA40</accession>